<dbReference type="Proteomes" id="UP001330434">
    <property type="component" value="Chromosome"/>
</dbReference>
<protein>
    <recommendedName>
        <fullName evidence="7">Recombination protein RecR</fullName>
    </recommendedName>
</protein>
<dbReference type="InterPro" id="IPR000093">
    <property type="entry name" value="DNA_Rcmb_RecR"/>
</dbReference>
<dbReference type="HAMAP" id="MF_00017">
    <property type="entry name" value="RecR"/>
    <property type="match status" value="1"/>
</dbReference>
<dbReference type="SUPFAM" id="SSF111304">
    <property type="entry name" value="Recombination protein RecR"/>
    <property type="match status" value="1"/>
</dbReference>
<dbReference type="Pfam" id="PF21176">
    <property type="entry name" value="RecR_HhH"/>
    <property type="match status" value="1"/>
</dbReference>
<organism evidence="9 10">
    <name type="scientific">Candidatus Bealeia paramacronuclearis</name>
    <dbReference type="NCBI Taxonomy" id="1921001"/>
    <lineage>
        <taxon>Bacteria</taxon>
        <taxon>Pseudomonadati</taxon>
        <taxon>Pseudomonadota</taxon>
        <taxon>Alphaproteobacteria</taxon>
        <taxon>Holosporales</taxon>
        <taxon>Holosporaceae</taxon>
        <taxon>Candidatus Bealeia</taxon>
    </lineage>
</organism>
<comment type="similarity">
    <text evidence="7">Belongs to the RecR family.</text>
</comment>
<dbReference type="Gene3D" id="3.40.1360.10">
    <property type="match status" value="1"/>
</dbReference>
<dbReference type="Gene3D" id="1.10.8.420">
    <property type="entry name" value="RecR Domain 1"/>
    <property type="match status" value="1"/>
</dbReference>
<keyword evidence="5 7" id="KW-0233">DNA recombination</keyword>
<dbReference type="InterPro" id="IPR023627">
    <property type="entry name" value="Rcmb_RecR"/>
</dbReference>
<dbReference type="CDD" id="cd01025">
    <property type="entry name" value="TOPRIM_recR"/>
    <property type="match status" value="1"/>
</dbReference>
<dbReference type="PANTHER" id="PTHR30446">
    <property type="entry name" value="RECOMBINATION PROTEIN RECR"/>
    <property type="match status" value="1"/>
</dbReference>
<evidence type="ECO:0000313" key="9">
    <source>
        <dbReference type="EMBL" id="WVX66214.1"/>
    </source>
</evidence>
<comment type="function">
    <text evidence="7">May play a role in DNA repair. It seems to be involved in an RecBC-independent recombinational process of DNA repair. It may act with RecF and RecO.</text>
</comment>
<dbReference type="EMBL" id="CP133270">
    <property type="protein sequence ID" value="WVX66214.1"/>
    <property type="molecule type" value="Genomic_DNA"/>
</dbReference>
<dbReference type="InterPro" id="IPR034137">
    <property type="entry name" value="TOPRIM_RecR"/>
</dbReference>
<dbReference type="Pfam" id="PF02132">
    <property type="entry name" value="RecR_ZnF"/>
    <property type="match status" value="1"/>
</dbReference>
<accession>A0ABZ2C130</accession>
<evidence type="ECO:0000256" key="3">
    <source>
        <dbReference type="ARBA" id="ARBA00022771"/>
    </source>
</evidence>
<dbReference type="InterPro" id="IPR006171">
    <property type="entry name" value="TOPRIM_dom"/>
</dbReference>
<keyword evidence="4 7" id="KW-0862">Zinc</keyword>
<sequence>MTQDPLQNLIRLLSKLPGLGPRSGRRIALHLLERKEEALSPLSAAFQDVAVKVKSCETCGNLDAISPCQICASPSRDVTQICVVEAVSDLWALERTGVFFGKYHVLGGTLSAMDGRGPEDLRLKGLFARVHSGVQEVIMALNATVEGQATAHYITERLSDFPEVHITTLARGVPIGGELDYLDDGTLMTALQSRRTV</sequence>
<dbReference type="NCBIfam" id="TIGR00615">
    <property type="entry name" value="recR"/>
    <property type="match status" value="1"/>
</dbReference>
<reference evidence="9 10" key="1">
    <citation type="journal article" date="2024" name="Environ. Microbiol.">
        <title>Novel evolutionary insights on the interactions of the Holosporales (Alphaproteobacteria) with eukaryotic hosts from comparative genomics.</title>
        <authorList>
            <person name="Giovannini M."/>
            <person name="Petroni G."/>
            <person name="Castelli M."/>
        </authorList>
    </citation>
    <scope>NUCLEOTIDE SEQUENCE [LARGE SCALE GENOMIC DNA]</scope>
    <source>
        <strain evidence="9 10">US_Bl 15I1</strain>
    </source>
</reference>
<evidence type="ECO:0000313" key="10">
    <source>
        <dbReference type="Proteomes" id="UP001330434"/>
    </source>
</evidence>
<dbReference type="SMART" id="SM00493">
    <property type="entry name" value="TOPRIM"/>
    <property type="match status" value="1"/>
</dbReference>
<feature type="domain" description="Toprim" evidence="8">
    <location>
        <begin position="79"/>
        <end position="174"/>
    </location>
</feature>
<dbReference type="RefSeq" id="WP_331256736.1">
    <property type="nucleotide sequence ID" value="NZ_CP133270.1"/>
</dbReference>
<feature type="zinc finger region" description="C4-type" evidence="7">
    <location>
        <begin position="56"/>
        <end position="71"/>
    </location>
</feature>
<name>A0ABZ2C130_9PROT</name>
<dbReference type="Gene3D" id="6.10.250.240">
    <property type="match status" value="1"/>
</dbReference>
<evidence type="ECO:0000256" key="7">
    <source>
        <dbReference type="HAMAP-Rule" id="MF_00017"/>
    </source>
</evidence>
<keyword evidence="6 7" id="KW-0234">DNA repair</keyword>
<dbReference type="PROSITE" id="PS50880">
    <property type="entry name" value="TOPRIM"/>
    <property type="match status" value="1"/>
</dbReference>
<keyword evidence="10" id="KW-1185">Reference proteome</keyword>
<evidence type="ECO:0000256" key="2">
    <source>
        <dbReference type="ARBA" id="ARBA00022763"/>
    </source>
</evidence>
<dbReference type="Pfam" id="PF21175">
    <property type="entry name" value="RecR_C"/>
    <property type="match status" value="1"/>
</dbReference>
<evidence type="ECO:0000256" key="4">
    <source>
        <dbReference type="ARBA" id="ARBA00022833"/>
    </source>
</evidence>
<evidence type="ECO:0000256" key="5">
    <source>
        <dbReference type="ARBA" id="ARBA00023172"/>
    </source>
</evidence>
<proteinExistence type="inferred from homology"/>
<keyword evidence="3 7" id="KW-0863">Zinc-finger</keyword>
<dbReference type="Pfam" id="PF13662">
    <property type="entry name" value="Toprim_4"/>
    <property type="match status" value="1"/>
</dbReference>
<dbReference type="PROSITE" id="PS01300">
    <property type="entry name" value="RECR"/>
    <property type="match status" value="1"/>
</dbReference>
<evidence type="ECO:0000259" key="8">
    <source>
        <dbReference type="PROSITE" id="PS50880"/>
    </source>
</evidence>
<keyword evidence="1 7" id="KW-0479">Metal-binding</keyword>
<gene>
    <name evidence="7" type="primary">recR</name>
    <name evidence="9" type="ORF">Bealeia1_00388</name>
</gene>
<evidence type="ECO:0000256" key="6">
    <source>
        <dbReference type="ARBA" id="ARBA00023204"/>
    </source>
</evidence>
<keyword evidence="2 7" id="KW-0227">DNA damage</keyword>
<dbReference type="PANTHER" id="PTHR30446:SF0">
    <property type="entry name" value="RECOMBINATION PROTEIN RECR"/>
    <property type="match status" value="1"/>
</dbReference>
<evidence type="ECO:0000256" key="1">
    <source>
        <dbReference type="ARBA" id="ARBA00022723"/>
    </source>
</evidence>
<dbReference type="InterPro" id="IPR015967">
    <property type="entry name" value="Rcmb_RecR_Znf"/>
</dbReference>